<dbReference type="PROSITE" id="PS50112">
    <property type="entry name" value="PAS"/>
    <property type="match status" value="1"/>
</dbReference>
<evidence type="ECO:0000256" key="3">
    <source>
        <dbReference type="ARBA" id="ARBA00022741"/>
    </source>
</evidence>
<feature type="transmembrane region" description="Helical" evidence="8">
    <location>
        <begin position="856"/>
        <end position="879"/>
    </location>
</feature>
<dbReference type="RefSeq" id="XP_002673642.1">
    <property type="nucleotide sequence ID" value="XM_002673596.1"/>
</dbReference>
<evidence type="ECO:0000256" key="6">
    <source>
        <dbReference type="ARBA" id="ARBA00023239"/>
    </source>
</evidence>
<dbReference type="InParanoid" id="D2VQM4"/>
<accession>D2VQM4</accession>
<dbReference type="GO" id="GO:0004016">
    <property type="term" value="F:adenylate cyclase activity"/>
    <property type="evidence" value="ECO:0007669"/>
    <property type="project" value="TreeGrafter"/>
</dbReference>
<dbReference type="Gene3D" id="3.30.450.20">
    <property type="entry name" value="PAS domain"/>
    <property type="match status" value="1"/>
</dbReference>
<evidence type="ECO:0000256" key="8">
    <source>
        <dbReference type="SAM" id="Phobius"/>
    </source>
</evidence>
<dbReference type="InterPro" id="IPR035965">
    <property type="entry name" value="PAS-like_dom_sf"/>
</dbReference>
<keyword evidence="5 8" id="KW-0472">Membrane</keyword>
<dbReference type="SUPFAM" id="SSF55073">
    <property type="entry name" value="Nucleotide cyclase"/>
    <property type="match status" value="1"/>
</dbReference>
<name>D2VQM4_NAEGR</name>
<feature type="domain" description="Guanylate cyclase" evidence="10">
    <location>
        <begin position="1391"/>
        <end position="1509"/>
    </location>
</feature>
<reference evidence="11 12" key="1">
    <citation type="journal article" date="2010" name="Cell">
        <title>The genome of Naegleria gruberi illuminates early eukaryotic versatility.</title>
        <authorList>
            <person name="Fritz-Laylin L.K."/>
            <person name="Prochnik S.E."/>
            <person name="Ginger M.L."/>
            <person name="Dacks J.B."/>
            <person name="Carpenter M.L."/>
            <person name="Field M.C."/>
            <person name="Kuo A."/>
            <person name="Paredez A."/>
            <person name="Chapman J."/>
            <person name="Pham J."/>
            <person name="Shu S."/>
            <person name="Neupane R."/>
            <person name="Cipriano M."/>
            <person name="Mancuso J."/>
            <person name="Tu H."/>
            <person name="Salamov A."/>
            <person name="Lindquist E."/>
            <person name="Shapiro H."/>
            <person name="Lucas S."/>
            <person name="Grigoriev I.V."/>
            <person name="Cande W.Z."/>
            <person name="Fulton C."/>
            <person name="Rokhsar D.S."/>
            <person name="Dawson S.C."/>
        </authorList>
    </citation>
    <scope>NUCLEOTIDE SEQUENCE [LARGE SCALE GENOMIC DNA]</scope>
    <source>
        <strain evidence="11 12">NEG-M</strain>
    </source>
</reference>
<dbReference type="NCBIfam" id="TIGR00229">
    <property type="entry name" value="sensory_box"/>
    <property type="match status" value="1"/>
</dbReference>
<dbReference type="Proteomes" id="UP000006671">
    <property type="component" value="Unassembled WGS sequence"/>
</dbReference>
<dbReference type="KEGG" id="ngr:NAEGRDRAFT_71278"/>
<dbReference type="GeneID" id="8855912"/>
<dbReference type="Gene3D" id="3.30.70.1230">
    <property type="entry name" value="Nucleotide cyclase"/>
    <property type="match status" value="1"/>
</dbReference>
<dbReference type="OMA" id="RANFRIN"/>
<evidence type="ECO:0000313" key="12">
    <source>
        <dbReference type="Proteomes" id="UP000006671"/>
    </source>
</evidence>
<dbReference type="SMART" id="SM00044">
    <property type="entry name" value="CYCc"/>
    <property type="match status" value="1"/>
</dbReference>
<dbReference type="InterPro" id="IPR057352">
    <property type="entry name" value="TPR_TmcB/C"/>
</dbReference>
<dbReference type="OrthoDB" id="60033at2759"/>
<protein>
    <submittedName>
        <fullName evidence="11">Predicted protein</fullName>
    </submittedName>
</protein>
<dbReference type="InterPro" id="IPR001054">
    <property type="entry name" value="A/G_cyclase"/>
</dbReference>
<organism evidence="12">
    <name type="scientific">Naegleria gruberi</name>
    <name type="common">Amoeba</name>
    <dbReference type="NCBI Taxonomy" id="5762"/>
    <lineage>
        <taxon>Eukaryota</taxon>
        <taxon>Discoba</taxon>
        <taxon>Heterolobosea</taxon>
        <taxon>Tetramitia</taxon>
        <taxon>Eutetramitia</taxon>
        <taxon>Vahlkampfiidae</taxon>
        <taxon>Naegleria</taxon>
    </lineage>
</organism>
<evidence type="ECO:0000256" key="1">
    <source>
        <dbReference type="ARBA" id="ARBA00004370"/>
    </source>
</evidence>
<feature type="transmembrane region" description="Helical" evidence="8">
    <location>
        <begin position="644"/>
        <end position="670"/>
    </location>
</feature>
<dbReference type="EMBL" id="GG738889">
    <property type="protein sequence ID" value="EFC40898.1"/>
    <property type="molecule type" value="Genomic_DNA"/>
</dbReference>
<dbReference type="Pfam" id="PF00211">
    <property type="entry name" value="Guanylate_cyc"/>
    <property type="match status" value="1"/>
</dbReference>
<dbReference type="GO" id="GO:0005886">
    <property type="term" value="C:plasma membrane"/>
    <property type="evidence" value="ECO:0007669"/>
    <property type="project" value="TreeGrafter"/>
</dbReference>
<feature type="compositionally biased region" description="Low complexity" evidence="7">
    <location>
        <begin position="131"/>
        <end position="151"/>
    </location>
</feature>
<dbReference type="GO" id="GO:0007168">
    <property type="term" value="P:receptor guanylyl cyclase signaling pathway"/>
    <property type="evidence" value="ECO:0007669"/>
    <property type="project" value="TreeGrafter"/>
</dbReference>
<keyword evidence="6" id="KW-0456">Lyase</keyword>
<feature type="transmembrane region" description="Helical" evidence="8">
    <location>
        <begin position="278"/>
        <end position="300"/>
    </location>
</feature>
<evidence type="ECO:0000259" key="9">
    <source>
        <dbReference type="PROSITE" id="PS50112"/>
    </source>
</evidence>
<evidence type="ECO:0000256" key="7">
    <source>
        <dbReference type="SAM" id="MobiDB-lite"/>
    </source>
</evidence>
<keyword evidence="2 8" id="KW-0812">Transmembrane</keyword>
<keyword evidence="4 8" id="KW-1133">Transmembrane helix</keyword>
<dbReference type="GO" id="GO:0035556">
    <property type="term" value="P:intracellular signal transduction"/>
    <property type="evidence" value="ECO:0007669"/>
    <property type="project" value="InterPro"/>
</dbReference>
<dbReference type="Gene3D" id="6.10.250.780">
    <property type="match status" value="1"/>
</dbReference>
<dbReference type="VEuPathDB" id="AmoebaDB:NAEGRDRAFT_71278"/>
<proteinExistence type="predicted"/>
<dbReference type="PROSITE" id="PS50125">
    <property type="entry name" value="GUANYLATE_CYCLASE_2"/>
    <property type="match status" value="1"/>
</dbReference>
<keyword evidence="3" id="KW-0547">Nucleotide-binding</keyword>
<dbReference type="InterPro" id="IPR029787">
    <property type="entry name" value="Nucleotide_cyclase"/>
</dbReference>
<evidence type="ECO:0000256" key="4">
    <source>
        <dbReference type="ARBA" id="ARBA00022989"/>
    </source>
</evidence>
<feature type="transmembrane region" description="Helical" evidence="8">
    <location>
        <begin position="248"/>
        <end position="266"/>
    </location>
</feature>
<dbReference type="GO" id="GO:0000166">
    <property type="term" value="F:nucleotide binding"/>
    <property type="evidence" value="ECO:0007669"/>
    <property type="project" value="UniProtKB-KW"/>
</dbReference>
<dbReference type="Pfam" id="PF25474">
    <property type="entry name" value="TPR_TmcB"/>
    <property type="match status" value="1"/>
</dbReference>
<feature type="region of interest" description="Disordered" evidence="7">
    <location>
        <begin position="128"/>
        <end position="151"/>
    </location>
</feature>
<feature type="transmembrane region" description="Helical" evidence="8">
    <location>
        <begin position="1147"/>
        <end position="1167"/>
    </location>
</feature>
<dbReference type="InterPro" id="IPR050401">
    <property type="entry name" value="Cyclic_nucleotide_synthase"/>
</dbReference>
<dbReference type="GO" id="GO:0001653">
    <property type="term" value="F:peptide receptor activity"/>
    <property type="evidence" value="ECO:0007669"/>
    <property type="project" value="TreeGrafter"/>
</dbReference>
<dbReference type="SMART" id="SM00091">
    <property type="entry name" value="PAS"/>
    <property type="match status" value="1"/>
</dbReference>
<keyword evidence="12" id="KW-1185">Reference proteome</keyword>
<feature type="transmembrane region" description="Helical" evidence="8">
    <location>
        <begin position="182"/>
        <end position="210"/>
    </location>
</feature>
<sequence length="1520" mass="172043">MQVAPARDLKPWRTCLKRLDNSQLEALYAYFSAYKQHSTNTASTSSTPPQQDNSIEGKRIVILEVIERKLSRGERISLIEEFVDYFEQNGTWDSIKDDVIILEAEERRLSGGLSFRSSLDGLPAGAGGGAATDVTGGTQATATSSSSSSMNCDSNSNVIIDEVAYQVLKRFPTQPCYLTPNVIFYAIFIASIPLAVLTVAISTMLVANLHPMNTSWFAMQHSFFKLSFNVVNSTSIFFHFLIPAEFAYGRAIVHIAFALLNIYIFWKMIPYFRRIENSFYFGAITGRLGCAVGVLISSLVNPTDSSELGLEMMGMTLGIILLCYLVGFITMEVYTRLVFRYVRDVLARNSEREKEAVMIYHIFEEKDRLRFLQMFLRFALRGSHDIADLATSFVKSAAASKSFNDPELLILGAMLAAYRWEDYGYSYAQVLIRRANRANIPYAIRFYLAERSRELEIDQTKDINSGHNFVEIKHIVEKVEKKTEELRSLHKHFWKELINEVPNMGKLDQVNRRMTSLSSDIETTYSNLMTNYSRERQVLRGYATFLENFKFDKDLAHELVQEVAKIEEEESIRVKRKSSGLHIPYNSKRKFESYSIRKSIEERPIQPQADQVDDSFSGVETQRDVSKKESLFRNAIRNGGNSKVILSSLVIFGFFTLTFFLYYLIFGVYISMNAGEHVSSAYYMCKPSTSTIGLLREIRMKQNLNQVMTLFPEAITISPIMVNISLEEHKTRLSEYDSFFKQITKEAQQNRFTRELYEIFTKPDITIFVPSVPKNSGTLDFTTTDQKNVSVFELINIISESATYFKNWKGADYNNTIQSFEFMYVWDNKLIARNSFVKFCESAIAANSDETNQFSFILNVSYGATAGGYLIISIIYLIVTRYQMAEVPHVLNIFKNNLSKNVVGKIYHEMNEKNDDDATTHLPKTSLTRPNNLFFLYGVLVIVSLILVGGLILIESNVNCTDSIQTSLNIKHGTSVLRVIHRASFRVGEYFAYFGLPKTHLNSDYMTTTAELDGFLTDIKSLMAQLFTDWTALVYGSGGSDVSVGKYSTIDRLIQGVSSCSDNSTMDDTELVDLWKNCYGLERMISTFTTDVSKLNEQVYNQNYVKNFANFLNGFLDIFVQTNILSDHLIKFLDLFVENSSSPNFEITGVFGALFCLVCIFLFYSMFNTLQNNHAQLMCLRNMLNYVPVDALDSNEVVRNFILYNAIPSPFSKVFKSKTENPTDENSKVRSVLNSSVEGAFIADENGFVELINPAAQNIFGFQQQSDVVGTPFINIFDTKDHEHIKKIIQTMKDSMKLSNHKNGEVAEVDCVRKNGTQFPAMVNMFIVIFDNSPNLVCFLKDVTSEKKHNAIIAEEKAKSDRLLRNILPESVAARLKSGDTFIAEKFADITCFFSDMVGFTNLSSGLNPNELVGMLNTIVNGFDALTDKYQLEKIKTIGDAYFAVGGIGNTQSDHPERTLRFAISTFDVIKDFNMKNPNTQINIRCGINTGGCVAGVIGTKKFAYDLWGVSCQFILLLFE</sequence>
<dbReference type="PANTHER" id="PTHR11920:SF335">
    <property type="entry name" value="GUANYLATE CYCLASE"/>
    <property type="match status" value="1"/>
</dbReference>
<dbReference type="CDD" id="cd07302">
    <property type="entry name" value="CHD"/>
    <property type="match status" value="1"/>
</dbReference>
<evidence type="ECO:0000256" key="5">
    <source>
        <dbReference type="ARBA" id="ARBA00023136"/>
    </source>
</evidence>
<evidence type="ECO:0000259" key="10">
    <source>
        <dbReference type="PROSITE" id="PS50125"/>
    </source>
</evidence>
<dbReference type="eggNOG" id="KOG1023">
    <property type="taxonomic scope" value="Eukaryota"/>
</dbReference>
<dbReference type="Pfam" id="PF13426">
    <property type="entry name" value="PAS_9"/>
    <property type="match status" value="1"/>
</dbReference>
<feature type="transmembrane region" description="Helical" evidence="8">
    <location>
        <begin position="934"/>
        <end position="954"/>
    </location>
</feature>
<feature type="domain" description="PAS" evidence="9">
    <location>
        <begin position="1225"/>
        <end position="1296"/>
    </location>
</feature>
<dbReference type="PANTHER" id="PTHR11920">
    <property type="entry name" value="GUANYLYL CYCLASE"/>
    <property type="match status" value="1"/>
</dbReference>
<dbReference type="GO" id="GO:0004383">
    <property type="term" value="F:guanylate cyclase activity"/>
    <property type="evidence" value="ECO:0007669"/>
    <property type="project" value="TreeGrafter"/>
</dbReference>
<dbReference type="SUPFAM" id="SSF55785">
    <property type="entry name" value="PYP-like sensor domain (PAS domain)"/>
    <property type="match status" value="1"/>
</dbReference>
<dbReference type="CDD" id="cd00130">
    <property type="entry name" value="PAS"/>
    <property type="match status" value="1"/>
</dbReference>
<gene>
    <name evidence="11" type="ORF">NAEGRDRAFT_71278</name>
</gene>
<dbReference type="InterPro" id="IPR000014">
    <property type="entry name" value="PAS"/>
</dbReference>
<evidence type="ECO:0000256" key="2">
    <source>
        <dbReference type="ARBA" id="ARBA00022692"/>
    </source>
</evidence>
<comment type="subcellular location">
    <subcellularLocation>
        <location evidence="1">Membrane</location>
    </subcellularLocation>
</comment>
<feature type="transmembrane region" description="Helical" evidence="8">
    <location>
        <begin position="312"/>
        <end position="334"/>
    </location>
</feature>
<evidence type="ECO:0000313" key="11">
    <source>
        <dbReference type="EMBL" id="EFC40898.1"/>
    </source>
</evidence>